<evidence type="ECO:0000259" key="1">
    <source>
        <dbReference type="Pfam" id="PF06223"/>
    </source>
</evidence>
<dbReference type="Pfam" id="PF06223">
    <property type="entry name" value="Phage_tail_T"/>
    <property type="match status" value="1"/>
</dbReference>
<name>A0ABP9N2R3_9GAMM</name>
<accession>A0ABP9N2R3</accession>
<dbReference type="Proteomes" id="UP001500171">
    <property type="component" value="Unassembled WGS sequence"/>
</dbReference>
<comment type="caution">
    <text evidence="2">The sequence shown here is derived from an EMBL/GenBank/DDBJ whole genome shotgun (WGS) entry which is preliminary data.</text>
</comment>
<evidence type="ECO:0000313" key="2">
    <source>
        <dbReference type="EMBL" id="GAA5104539.1"/>
    </source>
</evidence>
<gene>
    <name evidence="2" type="ORF">GCM10023211_02350</name>
</gene>
<organism evidence="2 3">
    <name type="scientific">Orbus sasakiae</name>
    <dbReference type="NCBI Taxonomy" id="1078475"/>
    <lineage>
        <taxon>Bacteria</taxon>
        <taxon>Pseudomonadati</taxon>
        <taxon>Pseudomonadota</taxon>
        <taxon>Gammaproteobacteria</taxon>
        <taxon>Orbales</taxon>
        <taxon>Orbaceae</taxon>
        <taxon>Orbus</taxon>
    </lineage>
</organism>
<evidence type="ECO:0000313" key="3">
    <source>
        <dbReference type="Proteomes" id="UP001500171"/>
    </source>
</evidence>
<reference evidence="3" key="1">
    <citation type="journal article" date="2019" name="Int. J. Syst. Evol. Microbiol.">
        <title>The Global Catalogue of Microorganisms (GCM) 10K type strain sequencing project: providing services to taxonomists for standard genome sequencing and annotation.</title>
        <authorList>
            <consortium name="The Broad Institute Genomics Platform"/>
            <consortium name="The Broad Institute Genome Sequencing Center for Infectious Disease"/>
            <person name="Wu L."/>
            <person name="Ma J."/>
        </authorList>
    </citation>
    <scope>NUCLEOTIDE SEQUENCE [LARGE SCALE GENOMIC DNA]</scope>
    <source>
        <strain evidence="3">JCM 18050</strain>
    </source>
</reference>
<dbReference type="InterPro" id="IPR009350">
    <property type="entry name" value="Phage_tail_T"/>
</dbReference>
<dbReference type="EMBL" id="BAABHY010000001">
    <property type="protein sequence ID" value="GAA5104539.1"/>
    <property type="molecule type" value="Genomic_DNA"/>
</dbReference>
<protein>
    <recommendedName>
        <fullName evidence="1">Minor tail T domain-containing protein</fullName>
    </recommendedName>
</protein>
<keyword evidence="3" id="KW-1185">Reference proteome</keyword>
<proteinExistence type="predicted"/>
<sequence>MKLALRLGMTLSQLEHSMTASEFYLWVGFDQINPIGDERNDIHAAQVASAVYQSQGAKVSLQDILLNFGQKSELNKDNSLEKLFEQLSS</sequence>
<feature type="domain" description="Minor tail T" evidence="1">
    <location>
        <begin position="19"/>
        <end position="87"/>
    </location>
</feature>